<evidence type="ECO:0000313" key="3">
    <source>
        <dbReference type="Proteomes" id="UP001237642"/>
    </source>
</evidence>
<dbReference type="Gene3D" id="3.40.1440.10">
    <property type="entry name" value="GIY-YIG endonuclease"/>
    <property type="match status" value="1"/>
</dbReference>
<dbReference type="InterPro" id="IPR000305">
    <property type="entry name" value="GIY-YIG_endonuc"/>
</dbReference>
<gene>
    <name evidence="2" type="ORF">POM88_044966</name>
</gene>
<protein>
    <submittedName>
        <fullName evidence="2">GIY-YIG nuclease superfamily</fullName>
    </submittedName>
</protein>
<dbReference type="PROSITE" id="PS50164">
    <property type="entry name" value="GIY_YIG"/>
    <property type="match status" value="1"/>
</dbReference>
<comment type="caution">
    <text evidence="2">The sequence shown here is derived from an EMBL/GenBank/DDBJ whole genome shotgun (WGS) entry which is preliminary data.</text>
</comment>
<reference evidence="2" key="1">
    <citation type="submission" date="2023-02" db="EMBL/GenBank/DDBJ databases">
        <title>Genome of toxic invasive species Heracleum sosnowskyi carries increased number of genes despite the absence of recent whole-genome duplications.</title>
        <authorList>
            <person name="Schelkunov M."/>
            <person name="Shtratnikova V."/>
            <person name="Makarenko M."/>
            <person name="Klepikova A."/>
            <person name="Omelchenko D."/>
            <person name="Novikova G."/>
            <person name="Obukhova E."/>
            <person name="Bogdanov V."/>
            <person name="Penin A."/>
            <person name="Logacheva M."/>
        </authorList>
    </citation>
    <scope>NUCLEOTIDE SEQUENCE</scope>
    <source>
        <strain evidence="2">Hsosn_3</strain>
        <tissue evidence="2">Leaf</tissue>
    </source>
</reference>
<dbReference type="Pfam" id="PF01541">
    <property type="entry name" value="GIY-YIG"/>
    <property type="match status" value="1"/>
</dbReference>
<dbReference type="AlphaFoldDB" id="A0AAD8H6I5"/>
<evidence type="ECO:0000259" key="1">
    <source>
        <dbReference type="PROSITE" id="PS50164"/>
    </source>
</evidence>
<accession>A0AAD8H6I5</accession>
<dbReference type="PANTHER" id="PTHR20208:SF13">
    <property type="entry name" value="STRUCTURE-SPECIFIC ENDONUCLEASE SUBUNIT SLX1"/>
    <property type="match status" value="1"/>
</dbReference>
<dbReference type="SUPFAM" id="SSF82771">
    <property type="entry name" value="GIY-YIG endonuclease"/>
    <property type="match status" value="1"/>
</dbReference>
<dbReference type="Proteomes" id="UP001237642">
    <property type="component" value="Unassembled WGS sequence"/>
</dbReference>
<proteinExistence type="predicted"/>
<feature type="domain" description="GIY-YIG" evidence="1">
    <location>
        <begin position="36"/>
        <end position="118"/>
    </location>
</feature>
<dbReference type="InterPro" id="IPR035901">
    <property type="entry name" value="GIY-YIG_endonuc_sf"/>
</dbReference>
<reference evidence="2" key="2">
    <citation type="submission" date="2023-05" db="EMBL/GenBank/DDBJ databases">
        <authorList>
            <person name="Schelkunov M.I."/>
        </authorList>
    </citation>
    <scope>NUCLEOTIDE SEQUENCE</scope>
    <source>
        <strain evidence="2">Hsosn_3</strain>
        <tissue evidence="2">Leaf</tissue>
    </source>
</reference>
<organism evidence="2 3">
    <name type="scientific">Heracleum sosnowskyi</name>
    <dbReference type="NCBI Taxonomy" id="360622"/>
    <lineage>
        <taxon>Eukaryota</taxon>
        <taxon>Viridiplantae</taxon>
        <taxon>Streptophyta</taxon>
        <taxon>Embryophyta</taxon>
        <taxon>Tracheophyta</taxon>
        <taxon>Spermatophyta</taxon>
        <taxon>Magnoliopsida</taxon>
        <taxon>eudicotyledons</taxon>
        <taxon>Gunneridae</taxon>
        <taxon>Pentapetalae</taxon>
        <taxon>asterids</taxon>
        <taxon>campanulids</taxon>
        <taxon>Apiales</taxon>
        <taxon>Apiaceae</taxon>
        <taxon>Apioideae</taxon>
        <taxon>apioid superclade</taxon>
        <taxon>Tordylieae</taxon>
        <taxon>Tordyliinae</taxon>
        <taxon>Heracleum</taxon>
    </lineage>
</organism>
<dbReference type="PANTHER" id="PTHR20208">
    <property type="entry name" value="STRUCTURE-SPECIFIC ENDONUCLEASE SUBUNIT SLX1"/>
    <property type="match status" value="1"/>
</dbReference>
<evidence type="ECO:0000313" key="2">
    <source>
        <dbReference type="EMBL" id="KAK1360492.1"/>
    </source>
</evidence>
<dbReference type="EMBL" id="JAUIZM010000010">
    <property type="protein sequence ID" value="KAK1360492.1"/>
    <property type="molecule type" value="Genomic_DNA"/>
</dbReference>
<name>A0AAD8H6I5_9APIA</name>
<keyword evidence="3" id="KW-1185">Reference proteome</keyword>
<dbReference type="InterPro" id="IPR050381">
    <property type="entry name" value="SLX1_endonuclease"/>
</dbReference>
<sequence length="193" mass="21789">MVRLVSQTFRSIKPHNTITSKSEPPVVSSSPSISSASWCVYLILSTNVPLKTYVGVTNNFSRRLKQHNGELKGGAKASRAGRPWVCACLIQGFMDKSKAYAFESKWKICSRKLPRKEKLQRQDQQIEDDPLPLLRHRHTALDRVKVSCMVEPRSIVMILEYMIVGSLPMVQTWGKHFKPQSRAVAQQGQHSAS</sequence>